<keyword evidence="3" id="KW-1185">Reference proteome</keyword>
<dbReference type="RefSeq" id="XP_003326183.1">
    <property type="nucleotide sequence ID" value="XM_003326135.1"/>
</dbReference>
<proteinExistence type="predicted"/>
<sequence>MCNRYTAKGGCKGTFLSMILVVGSIHGYIPFKFFQRFFWLRLMQNVINNVGLIELNGRQMNINQESDLFGAYSKVQLYQTGWRIDLGPISTTAMKMELKKTLRTIQRSWW</sequence>
<protein>
    <recommendedName>
        <fullName evidence="4">Transmembrane protein</fullName>
    </recommendedName>
</protein>
<accession>E3KB61</accession>
<reference evidence="3" key="2">
    <citation type="journal article" date="2011" name="Proc. Natl. Acad. Sci. U.S.A.">
        <title>Obligate biotrophy features unraveled by the genomic analysis of rust fungi.</title>
        <authorList>
            <person name="Duplessis S."/>
            <person name="Cuomo C.A."/>
            <person name="Lin Y.-C."/>
            <person name="Aerts A."/>
            <person name="Tisserant E."/>
            <person name="Veneault-Fourrey C."/>
            <person name="Joly D.L."/>
            <person name="Hacquard S."/>
            <person name="Amselem J."/>
            <person name="Cantarel B.L."/>
            <person name="Chiu R."/>
            <person name="Coutinho P.M."/>
            <person name="Feau N."/>
            <person name="Field M."/>
            <person name="Frey P."/>
            <person name="Gelhaye E."/>
            <person name="Goldberg J."/>
            <person name="Grabherr M.G."/>
            <person name="Kodira C.D."/>
            <person name="Kohler A."/>
            <person name="Kuees U."/>
            <person name="Lindquist E.A."/>
            <person name="Lucas S.M."/>
            <person name="Mago R."/>
            <person name="Mauceli E."/>
            <person name="Morin E."/>
            <person name="Murat C."/>
            <person name="Pangilinan J.L."/>
            <person name="Park R."/>
            <person name="Pearson M."/>
            <person name="Quesneville H."/>
            <person name="Rouhier N."/>
            <person name="Sakthikumar S."/>
            <person name="Salamov A.A."/>
            <person name="Schmutz J."/>
            <person name="Selles B."/>
            <person name="Shapiro H."/>
            <person name="Tanguay P."/>
            <person name="Tuskan G.A."/>
            <person name="Henrissat B."/>
            <person name="Van de Peer Y."/>
            <person name="Rouze P."/>
            <person name="Ellis J.G."/>
            <person name="Dodds P.N."/>
            <person name="Schein J.E."/>
            <person name="Zhong S."/>
            <person name="Hamelin R.C."/>
            <person name="Grigoriev I.V."/>
            <person name="Szabo L.J."/>
            <person name="Martin F."/>
        </authorList>
    </citation>
    <scope>NUCLEOTIDE SEQUENCE [LARGE SCALE GENOMIC DNA]</scope>
    <source>
        <strain evidence="3">CRL 75-36-700-3 / race SCCL</strain>
    </source>
</reference>
<reference key="1">
    <citation type="submission" date="2007-01" db="EMBL/GenBank/DDBJ databases">
        <title>The Genome Sequence of Puccinia graminis f. sp. tritici Strain CRL 75-36-700-3.</title>
        <authorList>
            <consortium name="The Broad Institute Genome Sequencing Platform"/>
            <person name="Birren B."/>
            <person name="Lander E."/>
            <person name="Galagan J."/>
            <person name="Nusbaum C."/>
            <person name="Devon K."/>
            <person name="Cuomo C."/>
            <person name="Jaffe D."/>
            <person name="Butler J."/>
            <person name="Alvarez P."/>
            <person name="Gnerre S."/>
            <person name="Grabherr M."/>
            <person name="Mauceli E."/>
            <person name="Brockman W."/>
            <person name="Young S."/>
            <person name="LaButti K."/>
            <person name="Sykes S."/>
            <person name="DeCaprio D."/>
            <person name="Crawford M."/>
            <person name="Koehrsen M."/>
            <person name="Engels R."/>
            <person name="Montgomery P."/>
            <person name="Pearson M."/>
            <person name="Howarth C."/>
            <person name="Larson L."/>
            <person name="White J."/>
            <person name="Zeng Q."/>
            <person name="Kodira C."/>
            <person name="Yandava C."/>
            <person name="Alvarado L."/>
            <person name="O'Leary S."/>
            <person name="Szabo L."/>
            <person name="Dean R."/>
            <person name="Schein J."/>
        </authorList>
    </citation>
    <scope>NUCLEOTIDE SEQUENCE</scope>
    <source>
        <strain>CRL 75-36-700-3</strain>
    </source>
</reference>
<dbReference type="InParanoid" id="E3KB61"/>
<evidence type="ECO:0000313" key="2">
    <source>
        <dbReference type="EMBL" id="EFP81764.1"/>
    </source>
</evidence>
<name>E3KB61_PUCGT</name>
<dbReference type="GeneID" id="10533634"/>
<keyword evidence="1" id="KW-0812">Transmembrane</keyword>
<dbReference type="VEuPathDB" id="FungiDB:PGTG_08013"/>
<keyword evidence="1" id="KW-1133">Transmembrane helix</keyword>
<keyword evidence="1" id="KW-0472">Membrane</keyword>
<evidence type="ECO:0000256" key="1">
    <source>
        <dbReference type="SAM" id="Phobius"/>
    </source>
</evidence>
<dbReference type="KEGG" id="pgr:PGTG_08013"/>
<dbReference type="HOGENOM" id="CLU_2172284_0_0_1"/>
<dbReference type="AlphaFoldDB" id="E3KB61"/>
<feature type="transmembrane region" description="Helical" evidence="1">
    <location>
        <begin position="15"/>
        <end position="34"/>
    </location>
</feature>
<organism evidence="2 3">
    <name type="scientific">Puccinia graminis f. sp. tritici (strain CRL 75-36-700-3 / race SCCL)</name>
    <name type="common">Black stem rust fungus</name>
    <dbReference type="NCBI Taxonomy" id="418459"/>
    <lineage>
        <taxon>Eukaryota</taxon>
        <taxon>Fungi</taxon>
        <taxon>Dikarya</taxon>
        <taxon>Basidiomycota</taxon>
        <taxon>Pucciniomycotina</taxon>
        <taxon>Pucciniomycetes</taxon>
        <taxon>Pucciniales</taxon>
        <taxon>Pucciniaceae</taxon>
        <taxon>Puccinia</taxon>
    </lineage>
</organism>
<evidence type="ECO:0008006" key="4">
    <source>
        <dbReference type="Google" id="ProtNLM"/>
    </source>
</evidence>
<evidence type="ECO:0000313" key="3">
    <source>
        <dbReference type="Proteomes" id="UP000008783"/>
    </source>
</evidence>
<dbReference type="Proteomes" id="UP000008783">
    <property type="component" value="Unassembled WGS sequence"/>
</dbReference>
<dbReference type="EMBL" id="DS178279">
    <property type="protein sequence ID" value="EFP81764.1"/>
    <property type="molecule type" value="Genomic_DNA"/>
</dbReference>
<gene>
    <name evidence="2" type="ORF">PGTG_08013</name>
</gene>